<evidence type="ECO:0000313" key="5">
    <source>
        <dbReference type="Proteomes" id="UP000694867"/>
    </source>
</evidence>
<dbReference type="GO" id="GO:0016491">
    <property type="term" value="F:oxidoreductase activity"/>
    <property type="evidence" value="ECO:0007669"/>
    <property type="project" value="UniProtKB-KW"/>
</dbReference>
<dbReference type="PANTHER" id="PTHR13847:SF287">
    <property type="entry name" value="FAD-DEPENDENT OXIDOREDUCTASE DOMAIN-CONTAINING PROTEIN 1"/>
    <property type="match status" value="1"/>
</dbReference>
<dbReference type="Gene3D" id="3.30.9.10">
    <property type="entry name" value="D-Amino Acid Oxidase, subunit A, domain 2"/>
    <property type="match status" value="1"/>
</dbReference>
<dbReference type="Proteomes" id="UP000694867">
    <property type="component" value="Unplaced"/>
</dbReference>
<dbReference type="Pfam" id="PF01266">
    <property type="entry name" value="DAO"/>
    <property type="match status" value="1"/>
</dbReference>
<dbReference type="GO" id="GO:0005739">
    <property type="term" value="C:mitochondrion"/>
    <property type="evidence" value="ECO:0007669"/>
    <property type="project" value="GOC"/>
</dbReference>
<dbReference type="Gene3D" id="3.50.50.60">
    <property type="entry name" value="FAD/NAD(P)-binding domain"/>
    <property type="match status" value="1"/>
</dbReference>
<name>A0AAJ6VYR8_9ACAR</name>
<feature type="domain" description="FAD dependent oxidoreductase" evidence="4">
    <location>
        <begin position="67"/>
        <end position="448"/>
    </location>
</feature>
<dbReference type="GO" id="GO:0032981">
    <property type="term" value="P:mitochondrial respiratory chain complex I assembly"/>
    <property type="evidence" value="ECO:0007669"/>
    <property type="project" value="TreeGrafter"/>
</dbReference>
<dbReference type="GeneID" id="100904138"/>
<dbReference type="AlphaFoldDB" id="A0AAJ6VYR8"/>
<gene>
    <name evidence="6" type="primary">LOC100904138</name>
</gene>
<dbReference type="InterPro" id="IPR036188">
    <property type="entry name" value="FAD/NAD-bd_sf"/>
</dbReference>
<reference evidence="6" key="1">
    <citation type="submission" date="2025-08" db="UniProtKB">
        <authorList>
            <consortium name="RefSeq"/>
        </authorList>
    </citation>
    <scope>IDENTIFICATION</scope>
</reference>
<accession>A0AAJ6VYR8</accession>
<evidence type="ECO:0000256" key="3">
    <source>
        <dbReference type="ARBA" id="ARBA00046185"/>
    </source>
</evidence>
<dbReference type="PANTHER" id="PTHR13847">
    <property type="entry name" value="SARCOSINE DEHYDROGENASE-RELATED"/>
    <property type="match status" value="1"/>
</dbReference>
<dbReference type="SUPFAM" id="SSF51905">
    <property type="entry name" value="FAD/NAD(P)-binding domain"/>
    <property type="match status" value="1"/>
</dbReference>
<comment type="function">
    <text evidence="3">Required for the assembly of the mitochondrial membrane respiratory chain NADH dehydrogenase (Complex I). Involved in mid-late stages of complex I assembly.</text>
</comment>
<organism evidence="5 6">
    <name type="scientific">Galendromus occidentalis</name>
    <name type="common">western predatory mite</name>
    <dbReference type="NCBI Taxonomy" id="34638"/>
    <lineage>
        <taxon>Eukaryota</taxon>
        <taxon>Metazoa</taxon>
        <taxon>Ecdysozoa</taxon>
        <taxon>Arthropoda</taxon>
        <taxon>Chelicerata</taxon>
        <taxon>Arachnida</taxon>
        <taxon>Acari</taxon>
        <taxon>Parasitiformes</taxon>
        <taxon>Mesostigmata</taxon>
        <taxon>Gamasina</taxon>
        <taxon>Phytoseioidea</taxon>
        <taxon>Phytoseiidae</taxon>
        <taxon>Typhlodrominae</taxon>
        <taxon>Galendromus</taxon>
    </lineage>
</organism>
<dbReference type="KEGG" id="goe:100904138"/>
<evidence type="ECO:0000256" key="1">
    <source>
        <dbReference type="ARBA" id="ARBA00023002"/>
    </source>
</evidence>
<keyword evidence="1" id="KW-0560">Oxidoreductase</keyword>
<protein>
    <recommendedName>
        <fullName evidence="2">FAD-dependent oxidoreductase domain-containing protein 1</fullName>
    </recommendedName>
</protein>
<evidence type="ECO:0000259" key="4">
    <source>
        <dbReference type="Pfam" id="PF01266"/>
    </source>
</evidence>
<evidence type="ECO:0000256" key="2">
    <source>
        <dbReference type="ARBA" id="ARBA00039785"/>
    </source>
</evidence>
<evidence type="ECO:0000313" key="6">
    <source>
        <dbReference type="RefSeq" id="XP_003744531.1"/>
    </source>
</evidence>
<sequence>MIASVRAFRRGPLLGLGGKRTLANDRKIPKVPRYADQVKSLKCSDYESLKVASEVRKARGDIPLETDVLIIGGGVIGSSIAYWMMKLVEKGLNIVILEKDPTYHRCATTRSAGGIRQQFSLPENIQLSMFGAQFLSDYKHYLGDDAPDIHFNPEGYMFLANTDSGAQQMEENFKVQKQMGARVRLYSKEMLNQQFPFLNVEDVKLASYGLQNEGWFDAWSLLQGLKEWNLRHQISYVHGELVDFRFVEEILGEYSTRRRTNEAIIRLPNGFLLDMTFSEAVVCAGADSGHVGRILGCGEGEEILSVPAPVEPRKRGVYSFHAPDAPIVGFPFLIDPSNTYVRREGLGGHFICGKSPNKEDDNGEDIDLESVDESWFYEVIWPALAKRVPAFENIKLKHSWCGCYDYNYFDENAIIGKHPYFKNISFCTGFSGHGLQMAPGAGRAVCELILEGGYQTIDLTRFGFERILMGEPLKERHIV</sequence>
<dbReference type="RefSeq" id="XP_003744531.1">
    <property type="nucleotide sequence ID" value="XM_003744483.2"/>
</dbReference>
<keyword evidence="5" id="KW-1185">Reference proteome</keyword>
<dbReference type="InterPro" id="IPR006076">
    <property type="entry name" value="FAD-dep_OxRdtase"/>
</dbReference>
<proteinExistence type="predicted"/>